<dbReference type="InterPro" id="IPR003607">
    <property type="entry name" value="HD/PDEase_dom"/>
</dbReference>
<dbReference type="CDD" id="cd00077">
    <property type="entry name" value="HDc"/>
    <property type="match status" value="1"/>
</dbReference>
<dbReference type="Pfam" id="PF13487">
    <property type="entry name" value="HD_5"/>
    <property type="match status" value="1"/>
</dbReference>
<sequence length="111" mass="12883">MEMKQHPKLAAQILEKVKFFKDILPAVYYHHEKFDGSGYPDNLRDGKIPLTARILSLADAFEAMTSDRPYRKALSLEAAMAEIKRESGRQFDPRVVESFLRYLGQGWKDHR</sequence>
<reference evidence="2 3" key="1">
    <citation type="submission" date="2017-09" db="EMBL/GenBank/DDBJ databases">
        <title>Depth-based differentiation of microbial function through sediment-hosted aquifers and enrichment of novel symbionts in the deep terrestrial subsurface.</title>
        <authorList>
            <person name="Probst A.J."/>
            <person name="Ladd B."/>
            <person name="Jarett J.K."/>
            <person name="Geller-Mcgrath D.E."/>
            <person name="Sieber C.M."/>
            <person name="Emerson J.B."/>
            <person name="Anantharaman K."/>
            <person name="Thomas B.C."/>
            <person name="Malmstrom R."/>
            <person name="Stieglmeier M."/>
            <person name="Klingl A."/>
            <person name="Woyke T."/>
            <person name="Ryan C.M."/>
            <person name="Banfield J.F."/>
        </authorList>
    </citation>
    <scope>NUCLEOTIDE SEQUENCE [LARGE SCALE GENOMIC DNA]</scope>
    <source>
        <strain evidence="2">CG23_combo_of_CG06-09_8_20_14_all_48_7</strain>
    </source>
</reference>
<dbReference type="AlphaFoldDB" id="A0A2G9YAZ4"/>
<proteinExistence type="predicted"/>
<feature type="domain" description="HD-GYP" evidence="1">
    <location>
        <begin position="1"/>
        <end position="111"/>
    </location>
</feature>
<dbReference type="InterPro" id="IPR037522">
    <property type="entry name" value="HD_GYP_dom"/>
</dbReference>
<accession>A0A2G9YAZ4</accession>
<dbReference type="Gene3D" id="1.10.3210.10">
    <property type="entry name" value="Hypothetical protein af1432"/>
    <property type="match status" value="1"/>
</dbReference>
<protein>
    <recommendedName>
        <fullName evidence="1">HD-GYP domain-containing protein</fullName>
    </recommendedName>
</protein>
<evidence type="ECO:0000313" key="3">
    <source>
        <dbReference type="Proteomes" id="UP000230392"/>
    </source>
</evidence>
<comment type="caution">
    <text evidence="2">The sequence shown here is derived from an EMBL/GenBank/DDBJ whole genome shotgun (WGS) entry which is preliminary data.</text>
</comment>
<dbReference type="PANTHER" id="PTHR43155">
    <property type="entry name" value="CYCLIC DI-GMP PHOSPHODIESTERASE PA4108-RELATED"/>
    <property type="match status" value="1"/>
</dbReference>
<evidence type="ECO:0000259" key="1">
    <source>
        <dbReference type="PROSITE" id="PS51832"/>
    </source>
</evidence>
<organism evidence="2 3">
    <name type="scientific">bacterium (Candidatus Ratteibacteria) CG23_combo_of_CG06-09_8_20_14_all_48_7</name>
    <dbReference type="NCBI Taxonomy" id="2014292"/>
    <lineage>
        <taxon>Bacteria</taxon>
        <taxon>Candidatus Ratteibacteria</taxon>
    </lineage>
</organism>
<dbReference type="SUPFAM" id="SSF109604">
    <property type="entry name" value="HD-domain/PDEase-like"/>
    <property type="match status" value="1"/>
</dbReference>
<name>A0A2G9YAZ4_9BACT</name>
<evidence type="ECO:0000313" key="2">
    <source>
        <dbReference type="EMBL" id="PIP16388.1"/>
    </source>
</evidence>
<dbReference type="Proteomes" id="UP000230392">
    <property type="component" value="Unassembled WGS sequence"/>
</dbReference>
<dbReference type="EMBL" id="PCRF01000119">
    <property type="protein sequence ID" value="PIP16388.1"/>
    <property type="molecule type" value="Genomic_DNA"/>
</dbReference>
<dbReference type="PANTHER" id="PTHR43155:SF2">
    <property type="entry name" value="CYCLIC DI-GMP PHOSPHODIESTERASE PA4108"/>
    <property type="match status" value="1"/>
</dbReference>
<dbReference type="PROSITE" id="PS51832">
    <property type="entry name" value="HD_GYP"/>
    <property type="match status" value="1"/>
</dbReference>
<gene>
    <name evidence="2" type="ORF">COX46_02510</name>
</gene>